<accession>A0A510V434</accession>
<dbReference type="RefSeq" id="WP_246125240.1">
    <property type="nucleotide sequence ID" value="NZ_BJUB01000006.1"/>
</dbReference>
<dbReference type="NCBIfam" id="TIGR03089">
    <property type="entry name" value="TIGR03089 family protein"/>
    <property type="match status" value="1"/>
</dbReference>
<dbReference type="EMBL" id="BJUB01000006">
    <property type="protein sequence ID" value="GEK21628.1"/>
    <property type="molecule type" value="Genomic_DNA"/>
</dbReference>
<proteinExistence type="predicted"/>
<dbReference type="InterPro" id="IPR017523">
    <property type="entry name" value="Rv3268"/>
</dbReference>
<evidence type="ECO:0000313" key="1">
    <source>
        <dbReference type="EMBL" id="GEK21628.1"/>
    </source>
</evidence>
<name>A0A510V434_9CELL</name>
<keyword evidence="2" id="KW-1185">Reference proteome</keyword>
<protein>
    <submittedName>
        <fullName evidence="1">TIGR03089 family protein</fullName>
    </submittedName>
</protein>
<sequence>MPLTTTADLLRLLTREPGRPRLTWYGDGGERVELSGAVLENWVSKTANLLLEEFDAEPGTRVRLDLPGHWRTVVWALAAWHVGATVVVGADGAADDVVVTDRPDEHPGAPTLVAVALPALARTFGAPLPGGAIDAASAVMTYGDAFGGDPRTGAQARLDTAADGSRTIGQVLEPDASATAGARELLTADPRGAAATLVRACTVLAGAGSVVLVSAEVAGDPGRLARLRHTERVSPPS</sequence>
<organism evidence="1 2">
    <name type="scientific">Cellulomonas xylanilytica</name>
    <dbReference type="NCBI Taxonomy" id="233583"/>
    <lineage>
        <taxon>Bacteria</taxon>
        <taxon>Bacillati</taxon>
        <taxon>Actinomycetota</taxon>
        <taxon>Actinomycetes</taxon>
        <taxon>Micrococcales</taxon>
        <taxon>Cellulomonadaceae</taxon>
        <taxon>Cellulomonas</taxon>
    </lineage>
</organism>
<dbReference type="Proteomes" id="UP000321118">
    <property type="component" value="Unassembled WGS sequence"/>
</dbReference>
<reference evidence="1 2" key="1">
    <citation type="submission" date="2019-07" db="EMBL/GenBank/DDBJ databases">
        <title>Whole genome shotgun sequence of Cellulomonas xylanilytica NBRC 101102.</title>
        <authorList>
            <person name="Hosoyama A."/>
            <person name="Uohara A."/>
            <person name="Ohji S."/>
            <person name="Ichikawa N."/>
        </authorList>
    </citation>
    <scope>NUCLEOTIDE SEQUENCE [LARGE SCALE GENOMIC DNA]</scope>
    <source>
        <strain evidence="1 2">NBRC 101102</strain>
    </source>
</reference>
<dbReference type="Gene3D" id="3.40.50.12780">
    <property type="entry name" value="N-terminal domain of ligase-like"/>
    <property type="match status" value="1"/>
</dbReference>
<dbReference type="InterPro" id="IPR042099">
    <property type="entry name" value="ANL_N_sf"/>
</dbReference>
<evidence type="ECO:0000313" key="2">
    <source>
        <dbReference type="Proteomes" id="UP000321118"/>
    </source>
</evidence>
<comment type="caution">
    <text evidence="1">The sequence shown here is derived from an EMBL/GenBank/DDBJ whole genome shotgun (WGS) entry which is preliminary data.</text>
</comment>
<dbReference type="SUPFAM" id="SSF56801">
    <property type="entry name" value="Acetyl-CoA synthetase-like"/>
    <property type="match status" value="1"/>
</dbReference>
<dbReference type="AlphaFoldDB" id="A0A510V434"/>
<gene>
    <name evidence="1" type="ORF">CXY01_21480</name>
</gene>